<name>A0A3A8NNM1_9BACT</name>
<evidence type="ECO:0000313" key="3">
    <source>
        <dbReference type="EMBL" id="RKH45808.1"/>
    </source>
</evidence>
<accession>A0A3A8NNM1</accession>
<feature type="region of interest" description="Disordered" evidence="1">
    <location>
        <begin position="45"/>
        <end position="74"/>
    </location>
</feature>
<protein>
    <recommendedName>
        <fullName evidence="5">Cytochrome c domain-containing protein</fullName>
    </recommendedName>
</protein>
<evidence type="ECO:0000256" key="2">
    <source>
        <dbReference type="SAM" id="SignalP"/>
    </source>
</evidence>
<evidence type="ECO:0000256" key="1">
    <source>
        <dbReference type="SAM" id="MobiDB-lite"/>
    </source>
</evidence>
<dbReference type="AlphaFoldDB" id="A0A3A8NNM1"/>
<feature type="chain" id="PRO_5017294503" description="Cytochrome c domain-containing protein" evidence="2">
    <location>
        <begin position="45"/>
        <end position="519"/>
    </location>
</feature>
<feature type="signal peptide" evidence="2">
    <location>
        <begin position="1"/>
        <end position="44"/>
    </location>
</feature>
<evidence type="ECO:0000313" key="4">
    <source>
        <dbReference type="Proteomes" id="UP000273405"/>
    </source>
</evidence>
<dbReference type="PROSITE" id="PS51257">
    <property type="entry name" value="PROKAR_LIPOPROTEIN"/>
    <property type="match status" value="1"/>
</dbReference>
<sequence>MHPFSKDCSSMKRSRQSLLLSGAVGLTGCLALSLSACKVPEANAAESTAPKKPAAGKVVPASSKTPDARPGTDVKTPFAAVRRAFELNSVNANPFADNNGQIPAQSQYSGPLFNLSHDYPTSPVAPPANPPWIAALKGRPIGKDNAIAYVNALKDYIASDMKTLLYNYPQWDAAQAGWYNEPWLASIRESIHGTYVGSEFPANTFAASGLKVDMTTYVLTYYDDVAAYALGQVWGKTAMNPTLTNTSGQFPEGSIVVKAALTSALAQDWPVMEGATTWPLYVVPPNGPPTAPPQVMNASVMQFDIIVKDTKTAPKTGWVFSTLVYDKRVPGDAWAKMIPLGAMWGDDPNVNSTQNPSAPLMETVINPVAPAYSKATLGWGGRLSGPNDGAVVAPAYYNGQQVASVPASSCMSCHSVAEWPMKSFLLPSPTLPPQTVGDALVIEVPGSPGWMKWFQNQPGNVPLDPGTTPLDFDMVFAFKSLPAWQQATQGKSGMQAFEAADALHGAPPVNPRDLKYNGR</sequence>
<reference evidence="4" key="1">
    <citation type="submission" date="2018-09" db="EMBL/GenBank/DDBJ databases">
        <authorList>
            <person name="Livingstone P.G."/>
            <person name="Whitworth D.E."/>
        </authorList>
    </citation>
    <scope>NUCLEOTIDE SEQUENCE [LARGE SCALE GENOMIC DNA]</scope>
    <source>
        <strain evidence="4">CA040B</strain>
    </source>
</reference>
<dbReference type="Proteomes" id="UP000273405">
    <property type="component" value="Unassembled WGS sequence"/>
</dbReference>
<comment type="caution">
    <text evidence="3">The sequence shown here is derived from an EMBL/GenBank/DDBJ whole genome shotgun (WGS) entry which is preliminary data.</text>
</comment>
<evidence type="ECO:0008006" key="5">
    <source>
        <dbReference type="Google" id="ProtNLM"/>
    </source>
</evidence>
<dbReference type="EMBL" id="RAWG01000030">
    <property type="protein sequence ID" value="RKH45808.1"/>
    <property type="molecule type" value="Genomic_DNA"/>
</dbReference>
<gene>
    <name evidence="3" type="ORF">D7X12_06920</name>
</gene>
<keyword evidence="4" id="KW-1185">Reference proteome</keyword>
<keyword evidence="2" id="KW-0732">Signal</keyword>
<organism evidence="3 4">
    <name type="scientific">Corallococcus sicarius</name>
    <dbReference type="NCBI Taxonomy" id="2316726"/>
    <lineage>
        <taxon>Bacteria</taxon>
        <taxon>Pseudomonadati</taxon>
        <taxon>Myxococcota</taxon>
        <taxon>Myxococcia</taxon>
        <taxon>Myxococcales</taxon>
        <taxon>Cystobacterineae</taxon>
        <taxon>Myxococcaceae</taxon>
        <taxon>Corallococcus</taxon>
    </lineage>
</organism>
<proteinExistence type="predicted"/>